<protein>
    <submittedName>
        <fullName evidence="3">Uncharacterized protein</fullName>
    </submittedName>
</protein>
<sequence length="200" mass="23213">MKWISLIFLFHLLNSSSGCLKINQLTCSCGSFLDIMKEPEIVLYTQYPGCDFNATCGVNYNTHLYGRWGEVPRPDDAGADYFLTIDYGKIYEERLSEICRCGSFSCPQGHHEELKNLNFLNSSFKALETYRRLLPFRYIDLYYFFGLRCKEGKWYATYYPRGITYQTIGGGTNNVYWWGELNGKNTEIFSGECYPVKPQI</sequence>
<dbReference type="WBParaSite" id="Csp11.Scaffold608.g5811.t1">
    <property type="protein sequence ID" value="Csp11.Scaffold608.g5811.t1"/>
    <property type="gene ID" value="Csp11.Scaffold608.g5811"/>
</dbReference>
<dbReference type="PROSITE" id="PS51257">
    <property type="entry name" value="PROKAR_LIPOPROTEIN"/>
    <property type="match status" value="1"/>
</dbReference>
<dbReference type="InterPro" id="IPR003326">
    <property type="entry name" value="TRA-1_regulated"/>
</dbReference>
<keyword evidence="1" id="KW-0732">Signal</keyword>
<dbReference type="AlphaFoldDB" id="A0A1I7TGW1"/>
<keyword evidence="2" id="KW-1185">Reference proteome</keyword>
<name>A0A1I7TGW1_9PELO</name>
<evidence type="ECO:0000256" key="1">
    <source>
        <dbReference type="SAM" id="SignalP"/>
    </source>
</evidence>
<accession>A0A1I7TGW1</accession>
<proteinExistence type="predicted"/>
<dbReference type="Pfam" id="PF02343">
    <property type="entry name" value="TRA-1_regulated"/>
    <property type="match status" value="1"/>
</dbReference>
<dbReference type="Proteomes" id="UP000095282">
    <property type="component" value="Unplaced"/>
</dbReference>
<reference evidence="3" key="1">
    <citation type="submission" date="2016-11" db="UniProtKB">
        <authorList>
            <consortium name="WormBaseParasite"/>
        </authorList>
    </citation>
    <scope>IDENTIFICATION</scope>
</reference>
<evidence type="ECO:0000313" key="3">
    <source>
        <dbReference type="WBParaSite" id="Csp11.Scaffold608.g5811.t1"/>
    </source>
</evidence>
<organism evidence="2 3">
    <name type="scientific">Caenorhabditis tropicalis</name>
    <dbReference type="NCBI Taxonomy" id="1561998"/>
    <lineage>
        <taxon>Eukaryota</taxon>
        <taxon>Metazoa</taxon>
        <taxon>Ecdysozoa</taxon>
        <taxon>Nematoda</taxon>
        <taxon>Chromadorea</taxon>
        <taxon>Rhabditida</taxon>
        <taxon>Rhabditina</taxon>
        <taxon>Rhabditomorpha</taxon>
        <taxon>Rhabditoidea</taxon>
        <taxon>Rhabditidae</taxon>
        <taxon>Peloderinae</taxon>
        <taxon>Caenorhabditis</taxon>
    </lineage>
</organism>
<evidence type="ECO:0000313" key="2">
    <source>
        <dbReference type="Proteomes" id="UP000095282"/>
    </source>
</evidence>
<feature type="signal peptide" evidence="1">
    <location>
        <begin position="1"/>
        <end position="18"/>
    </location>
</feature>
<feature type="chain" id="PRO_5009307585" evidence="1">
    <location>
        <begin position="19"/>
        <end position="200"/>
    </location>
</feature>